<dbReference type="EMBL" id="BSDR01000001">
    <property type="protein sequence ID" value="GLI33700.1"/>
    <property type="molecule type" value="Genomic_DNA"/>
</dbReference>
<gene>
    <name evidence="2" type="ORF">DAMNIGENAA_11330</name>
</gene>
<organism evidence="2 3">
    <name type="scientific">Desulforhabdus amnigena</name>
    <dbReference type="NCBI Taxonomy" id="40218"/>
    <lineage>
        <taxon>Bacteria</taxon>
        <taxon>Pseudomonadati</taxon>
        <taxon>Thermodesulfobacteriota</taxon>
        <taxon>Syntrophobacteria</taxon>
        <taxon>Syntrophobacterales</taxon>
        <taxon>Syntrophobacteraceae</taxon>
        <taxon>Desulforhabdus</taxon>
    </lineage>
</organism>
<proteinExistence type="predicted"/>
<evidence type="ECO:0008006" key="4">
    <source>
        <dbReference type="Google" id="ProtNLM"/>
    </source>
</evidence>
<keyword evidence="1" id="KW-0732">Signal</keyword>
<evidence type="ECO:0000256" key="1">
    <source>
        <dbReference type="SAM" id="SignalP"/>
    </source>
</evidence>
<evidence type="ECO:0000313" key="3">
    <source>
        <dbReference type="Proteomes" id="UP001144372"/>
    </source>
</evidence>
<sequence>MALKIFVTVLALALFSLTACTVVERGPVVRERPAPAYVSNIQVQIDNQQRRIDEGIASGSLTPSEANVVQDNLNWIRNRYARMRSDGLLTPAEERKLERMLRENSDMIYKRKHNFRRLY</sequence>
<feature type="signal peptide" evidence="1">
    <location>
        <begin position="1"/>
        <end position="21"/>
    </location>
</feature>
<comment type="caution">
    <text evidence="2">The sequence shown here is derived from an EMBL/GenBank/DDBJ whole genome shotgun (WGS) entry which is preliminary data.</text>
</comment>
<dbReference type="Proteomes" id="UP001144372">
    <property type="component" value="Unassembled WGS sequence"/>
</dbReference>
<accession>A0A9W6D3X2</accession>
<keyword evidence="3" id="KW-1185">Reference proteome</keyword>
<protein>
    <recommendedName>
        <fullName evidence="4">Lipoprotein</fullName>
    </recommendedName>
</protein>
<dbReference type="PROSITE" id="PS51257">
    <property type="entry name" value="PROKAR_LIPOPROTEIN"/>
    <property type="match status" value="1"/>
</dbReference>
<name>A0A9W6D3X2_9BACT</name>
<dbReference type="AlphaFoldDB" id="A0A9W6D3X2"/>
<reference evidence="2" key="1">
    <citation type="submission" date="2022-12" db="EMBL/GenBank/DDBJ databases">
        <title>Reference genome sequencing for broad-spectrum identification of bacterial and archaeal isolates by mass spectrometry.</title>
        <authorList>
            <person name="Sekiguchi Y."/>
            <person name="Tourlousse D.M."/>
        </authorList>
    </citation>
    <scope>NUCLEOTIDE SEQUENCE</scope>
    <source>
        <strain evidence="2">ASRB1</strain>
    </source>
</reference>
<feature type="chain" id="PRO_5040813537" description="Lipoprotein" evidence="1">
    <location>
        <begin position="22"/>
        <end position="119"/>
    </location>
</feature>
<evidence type="ECO:0000313" key="2">
    <source>
        <dbReference type="EMBL" id="GLI33700.1"/>
    </source>
</evidence>
<dbReference type="RefSeq" id="WP_281792854.1">
    <property type="nucleotide sequence ID" value="NZ_BSDR01000001.1"/>
</dbReference>